<comment type="caution">
    <text evidence="8">The sequence shown here is derived from an EMBL/GenBank/DDBJ whole genome shotgun (WGS) entry which is preliminary data.</text>
</comment>
<dbReference type="PRINTS" id="PR01907">
    <property type="entry name" value="WORMGLOBIN"/>
</dbReference>
<dbReference type="PANTHER" id="PTHR46458:SF1">
    <property type="entry name" value="GEO09476P1"/>
    <property type="match status" value="1"/>
</dbReference>
<keyword evidence="2 6" id="KW-0349">Heme</keyword>
<dbReference type="InterPro" id="IPR012292">
    <property type="entry name" value="Globin/Proto"/>
</dbReference>
<protein>
    <submittedName>
        <fullName evidence="8">Hemoglobin-like flavoprotein</fullName>
    </submittedName>
</protein>
<comment type="similarity">
    <text evidence="6">Belongs to the globin family.</text>
</comment>
<evidence type="ECO:0000256" key="3">
    <source>
        <dbReference type="ARBA" id="ARBA00022621"/>
    </source>
</evidence>
<dbReference type="Proteomes" id="UP000585681">
    <property type="component" value="Unassembled WGS sequence"/>
</dbReference>
<dbReference type="SUPFAM" id="SSF46458">
    <property type="entry name" value="Globin-like"/>
    <property type="match status" value="1"/>
</dbReference>
<dbReference type="Pfam" id="PF00042">
    <property type="entry name" value="Globin"/>
    <property type="match status" value="1"/>
</dbReference>
<proteinExistence type="inferred from homology"/>
<dbReference type="GO" id="GO:0046872">
    <property type="term" value="F:metal ion binding"/>
    <property type="evidence" value="ECO:0007669"/>
    <property type="project" value="UniProtKB-KW"/>
</dbReference>
<dbReference type="EMBL" id="JACIEQ010000005">
    <property type="protein sequence ID" value="MBB4023275.1"/>
    <property type="molecule type" value="Genomic_DNA"/>
</dbReference>
<dbReference type="PANTHER" id="PTHR46458">
    <property type="entry name" value="BLR2807 PROTEIN"/>
    <property type="match status" value="1"/>
</dbReference>
<accession>A0A840CD61</accession>
<organism evidence="8 9">
    <name type="scientific">Actibacterium naphthalenivorans</name>
    <dbReference type="NCBI Taxonomy" id="1614693"/>
    <lineage>
        <taxon>Bacteria</taxon>
        <taxon>Pseudomonadati</taxon>
        <taxon>Pseudomonadota</taxon>
        <taxon>Alphaproteobacteria</taxon>
        <taxon>Rhodobacterales</taxon>
        <taxon>Roseobacteraceae</taxon>
        <taxon>Actibacterium</taxon>
    </lineage>
</organism>
<dbReference type="Gene3D" id="1.10.490.10">
    <property type="entry name" value="Globins"/>
    <property type="match status" value="1"/>
</dbReference>
<reference evidence="8" key="1">
    <citation type="submission" date="2020-08" db="EMBL/GenBank/DDBJ databases">
        <title>Genomic Encyclopedia of Type Strains, Phase IV (KMG-IV): sequencing the most valuable type-strain genomes for metagenomic binning, comparative biology and taxonomic classification.</title>
        <authorList>
            <person name="Goeker M."/>
        </authorList>
    </citation>
    <scope>NUCLEOTIDE SEQUENCE [LARGE SCALE GENOMIC DNA]</scope>
    <source>
        <strain evidence="8">DSM 105040</strain>
    </source>
</reference>
<dbReference type="InterPro" id="IPR009050">
    <property type="entry name" value="Globin-like_sf"/>
</dbReference>
<keyword evidence="4" id="KW-0479">Metal-binding</keyword>
<dbReference type="PROSITE" id="PS01033">
    <property type="entry name" value="GLOBIN"/>
    <property type="match status" value="1"/>
</dbReference>
<name>A0A840CD61_9RHOB</name>
<evidence type="ECO:0000256" key="1">
    <source>
        <dbReference type="ARBA" id="ARBA00022448"/>
    </source>
</evidence>
<evidence type="ECO:0000256" key="6">
    <source>
        <dbReference type="RuleBase" id="RU000356"/>
    </source>
</evidence>
<dbReference type="GO" id="GO:0019825">
    <property type="term" value="F:oxygen binding"/>
    <property type="evidence" value="ECO:0007669"/>
    <property type="project" value="InterPro"/>
</dbReference>
<feature type="domain" description="Globin" evidence="7">
    <location>
        <begin position="1"/>
        <end position="134"/>
    </location>
</feature>
<evidence type="ECO:0000313" key="8">
    <source>
        <dbReference type="EMBL" id="MBB4023275.1"/>
    </source>
</evidence>
<keyword evidence="9" id="KW-1185">Reference proteome</keyword>
<evidence type="ECO:0000256" key="4">
    <source>
        <dbReference type="ARBA" id="ARBA00022723"/>
    </source>
</evidence>
<dbReference type="GO" id="GO:0005344">
    <property type="term" value="F:oxygen carrier activity"/>
    <property type="evidence" value="ECO:0007669"/>
    <property type="project" value="UniProtKB-KW"/>
</dbReference>
<sequence>MTPEQIEIVQSTFKKVAPISDAAADIFYDRLFLIAPDTRALFPEVMTDQKKKLMQMIGIAVNGLTNLEAIVPAVQDLGARHNGYNVTDAHYDSVGAALLFALSQGLGEDFTPEAEAAWAETYGLLASVMKEAQHAAA</sequence>
<evidence type="ECO:0000256" key="5">
    <source>
        <dbReference type="ARBA" id="ARBA00023004"/>
    </source>
</evidence>
<keyword evidence="3 6" id="KW-0561">Oxygen transport</keyword>
<keyword evidence="5" id="KW-0408">Iron</keyword>
<keyword evidence="1 6" id="KW-0813">Transport</keyword>
<dbReference type="InterPro" id="IPR050532">
    <property type="entry name" value="Globin-like_OT"/>
</dbReference>
<dbReference type="GO" id="GO:0020037">
    <property type="term" value="F:heme binding"/>
    <property type="evidence" value="ECO:0007669"/>
    <property type="project" value="InterPro"/>
</dbReference>
<gene>
    <name evidence="8" type="ORF">GGR17_003104</name>
</gene>
<dbReference type="AlphaFoldDB" id="A0A840CD61"/>
<dbReference type="InterPro" id="IPR000971">
    <property type="entry name" value="Globin"/>
</dbReference>
<evidence type="ECO:0000256" key="2">
    <source>
        <dbReference type="ARBA" id="ARBA00022617"/>
    </source>
</evidence>
<evidence type="ECO:0000313" key="9">
    <source>
        <dbReference type="Proteomes" id="UP000585681"/>
    </source>
</evidence>
<dbReference type="RefSeq" id="WP_037210294.1">
    <property type="nucleotide sequence ID" value="NZ_JACIEQ010000005.1"/>
</dbReference>
<dbReference type="CDD" id="cd12131">
    <property type="entry name" value="HGbI-like"/>
    <property type="match status" value="1"/>
</dbReference>
<evidence type="ECO:0000259" key="7">
    <source>
        <dbReference type="PROSITE" id="PS01033"/>
    </source>
</evidence>